<evidence type="ECO:0000313" key="1">
    <source>
        <dbReference type="EMBL" id="KAK7406070.1"/>
    </source>
</evidence>
<comment type="caution">
    <text evidence="1">The sequence shown here is derived from an EMBL/GenBank/DDBJ whole genome shotgun (WGS) entry which is preliminary data.</text>
</comment>
<name>A0AAN9SWK5_PSOTE</name>
<dbReference type="Proteomes" id="UP001386955">
    <property type="component" value="Unassembled WGS sequence"/>
</dbReference>
<reference evidence="1 2" key="1">
    <citation type="submission" date="2024-01" db="EMBL/GenBank/DDBJ databases">
        <title>The genomes of 5 underutilized Papilionoideae crops provide insights into root nodulation and disease resistanc.</title>
        <authorList>
            <person name="Jiang F."/>
        </authorList>
    </citation>
    <scope>NUCLEOTIDE SEQUENCE [LARGE SCALE GENOMIC DNA]</scope>
    <source>
        <strain evidence="1">DUOXIRENSHENG_FW03</strain>
        <tissue evidence="1">Leaves</tissue>
    </source>
</reference>
<keyword evidence="2" id="KW-1185">Reference proteome</keyword>
<dbReference type="EMBL" id="JAYMYS010000002">
    <property type="protein sequence ID" value="KAK7406070.1"/>
    <property type="molecule type" value="Genomic_DNA"/>
</dbReference>
<accession>A0AAN9SWK5</accession>
<dbReference type="AlphaFoldDB" id="A0AAN9SWK5"/>
<evidence type="ECO:0000313" key="2">
    <source>
        <dbReference type="Proteomes" id="UP001386955"/>
    </source>
</evidence>
<proteinExistence type="predicted"/>
<gene>
    <name evidence="1" type="ORF">VNO78_07686</name>
</gene>
<organism evidence="1 2">
    <name type="scientific">Psophocarpus tetragonolobus</name>
    <name type="common">Winged bean</name>
    <name type="synonym">Dolichos tetragonolobus</name>
    <dbReference type="NCBI Taxonomy" id="3891"/>
    <lineage>
        <taxon>Eukaryota</taxon>
        <taxon>Viridiplantae</taxon>
        <taxon>Streptophyta</taxon>
        <taxon>Embryophyta</taxon>
        <taxon>Tracheophyta</taxon>
        <taxon>Spermatophyta</taxon>
        <taxon>Magnoliopsida</taxon>
        <taxon>eudicotyledons</taxon>
        <taxon>Gunneridae</taxon>
        <taxon>Pentapetalae</taxon>
        <taxon>rosids</taxon>
        <taxon>fabids</taxon>
        <taxon>Fabales</taxon>
        <taxon>Fabaceae</taxon>
        <taxon>Papilionoideae</taxon>
        <taxon>50 kb inversion clade</taxon>
        <taxon>NPAAA clade</taxon>
        <taxon>indigoferoid/millettioid clade</taxon>
        <taxon>Phaseoleae</taxon>
        <taxon>Psophocarpus</taxon>
    </lineage>
</organism>
<protein>
    <submittedName>
        <fullName evidence="1">Uncharacterized protein</fullName>
    </submittedName>
</protein>
<sequence length="76" mass="8696">MRHLSILRKLRIVLVKLTTKAFYDELMSKGENQPKSRRSENKGITVVILDALKRFVLALVVCDFVLLIGEQVIAKE</sequence>